<dbReference type="Pfam" id="PF01166">
    <property type="entry name" value="TSC22"/>
    <property type="match status" value="1"/>
</dbReference>
<feature type="region of interest" description="Disordered" evidence="10">
    <location>
        <begin position="1001"/>
        <end position="1034"/>
    </location>
</feature>
<keyword evidence="7" id="KW-0539">Nucleus</keyword>
<dbReference type="InterPro" id="IPR000580">
    <property type="entry name" value="TSC22/Bun"/>
</dbReference>
<feature type="compositionally biased region" description="Acidic residues" evidence="10">
    <location>
        <begin position="125"/>
        <end position="134"/>
    </location>
</feature>
<evidence type="ECO:0000256" key="2">
    <source>
        <dbReference type="ARBA" id="ARBA00004496"/>
    </source>
</evidence>
<keyword evidence="4" id="KW-0963">Cytoplasm</keyword>
<proteinExistence type="inferred from homology"/>
<feature type="region of interest" description="Disordered" evidence="10">
    <location>
        <begin position="118"/>
        <end position="196"/>
    </location>
</feature>
<reference evidence="11 12" key="1">
    <citation type="submission" date="2021-05" db="EMBL/GenBank/DDBJ databases">
        <authorList>
            <person name="Zahm M."/>
            <person name="Klopp C."/>
            <person name="Cabau C."/>
            <person name="Kuhl H."/>
            <person name="Suciu R."/>
            <person name="Ciorpac M."/>
            <person name="Holostenco D."/>
            <person name="Gessner J."/>
            <person name="Wuertz S."/>
            <person name="Hohne C."/>
            <person name="Stock M."/>
            <person name="Gislard M."/>
            <person name="Lluch J."/>
            <person name="Milhes M."/>
            <person name="Lampietro C."/>
            <person name="Lopez Roques C."/>
            <person name="Donnadieu C."/>
            <person name="Du K."/>
            <person name="Schartl M."/>
            <person name="Guiguen Y."/>
        </authorList>
    </citation>
    <scope>NUCLEOTIDE SEQUENCE [LARGE SCALE GENOMIC DNA]</scope>
    <source>
        <strain evidence="11">Hh-F2</strain>
        <tissue evidence="11">Blood</tissue>
    </source>
</reference>
<evidence type="ECO:0000313" key="12">
    <source>
        <dbReference type="Proteomes" id="UP001369086"/>
    </source>
</evidence>
<dbReference type="EMBL" id="JAHFZB010000008">
    <property type="protein sequence ID" value="KAK6487195.1"/>
    <property type="molecule type" value="Genomic_DNA"/>
</dbReference>
<name>A0ABR0ZS28_HUSHU</name>
<feature type="compositionally biased region" description="Low complexity" evidence="10">
    <location>
        <begin position="411"/>
        <end position="424"/>
    </location>
</feature>
<comment type="similarity">
    <text evidence="3">Belongs to the TSC-22/Dip/Bun family.</text>
</comment>
<dbReference type="PROSITE" id="PS01289">
    <property type="entry name" value="TSC22"/>
    <property type="match status" value="1"/>
</dbReference>
<evidence type="ECO:0000313" key="11">
    <source>
        <dbReference type="EMBL" id="KAK6487195.1"/>
    </source>
</evidence>
<feature type="region of interest" description="Disordered" evidence="10">
    <location>
        <begin position="411"/>
        <end position="433"/>
    </location>
</feature>
<protein>
    <recommendedName>
        <fullName evidence="8">TSC22 domain family protein 1</fullName>
    </recommendedName>
</protein>
<keyword evidence="5" id="KW-0805">Transcription regulation</keyword>
<comment type="subcellular location">
    <subcellularLocation>
        <location evidence="2">Cytoplasm</location>
    </subcellularLocation>
    <subcellularLocation>
        <location evidence="1">Nucleus</location>
    </subcellularLocation>
</comment>
<feature type="region of interest" description="Disordered" evidence="10">
    <location>
        <begin position="532"/>
        <end position="604"/>
    </location>
</feature>
<keyword evidence="6" id="KW-0804">Transcription</keyword>
<feature type="coiled-coil region" evidence="9">
    <location>
        <begin position="957"/>
        <end position="991"/>
    </location>
</feature>
<feature type="region of interest" description="Disordered" evidence="10">
    <location>
        <begin position="625"/>
        <end position="662"/>
    </location>
</feature>
<comment type="caution">
    <text evidence="11">The sequence shown here is derived from an EMBL/GenBank/DDBJ whole genome shotgun (WGS) entry which is preliminary data.</text>
</comment>
<accession>A0ABR0ZS28</accession>
<dbReference type="CDD" id="cd21938">
    <property type="entry name" value="ZIP_TSC22D1"/>
    <property type="match status" value="1"/>
</dbReference>
<dbReference type="Gene3D" id="1.20.5.490">
    <property type="entry name" value="Single helix bin"/>
    <property type="match status" value="1"/>
</dbReference>
<feature type="region of interest" description="Disordered" evidence="10">
    <location>
        <begin position="1"/>
        <end position="89"/>
    </location>
</feature>
<dbReference type="PANTHER" id="PTHR46745:SF1">
    <property type="entry name" value="TSC22 DOMAIN FAMILY PROTEIN 1"/>
    <property type="match status" value="1"/>
</dbReference>
<feature type="compositionally biased region" description="Polar residues" evidence="10">
    <location>
        <begin position="586"/>
        <end position="604"/>
    </location>
</feature>
<keyword evidence="12" id="KW-1185">Reference proteome</keyword>
<feature type="compositionally biased region" description="Low complexity" evidence="10">
    <location>
        <begin position="499"/>
        <end position="512"/>
    </location>
</feature>
<dbReference type="PANTHER" id="PTHR46745">
    <property type="entry name" value="TSC22 DOMAIN FAMILY PROTEIN 1"/>
    <property type="match status" value="1"/>
</dbReference>
<sequence length="1034" mass="106563">MHHPESAGDSASRKMANPAVYPRRGSSTGSNTLATAAGTSISSNAIPTDDYSSSILIQPPPPPTGSSSPGPQHPPQSLNLHSSQSQLQPQPLPLAGAQVKKKSGFQITSVTPAQISASTNNSITEDTESYDDLDESHTEDLSSSEILDVSLSRATDMGGPERSSSEETLNNFHEVETPGAVSPNQHLLPHSHHQPQPGVLVNGTMHQHHHPHPQPHGLHHRPPHAHPGIMPLVVVPGGGGVTVTPPLNTVTTAPKLSAHADTVPEKASAVGNVVGQPQSASTPGMPSGMNAAAGTPVNIVNPVTSNVNNVSVAGVSTANVPGLVGTSSSNGSSSGIPPGLMNLNANSGLTGVSNPNVNVMQQQGTGGAVNVNIVMGAGSVTSCAPSNVISGATGNVVVAAPMAVATAAQTAPVASSTPPSQQQQAPPPTSSRFRVVKLDSSSEPFKKGRWTCTEYYDKEPPVSVAVASATSETMPSHRAVESIRQTQPDTTVGSERESTSGSSVSSTVSTLSHYTESVGSGEMGATSILQGFQQQQPPPPQQVDYGGPQSLQASLPGLPQSVSQPQLAQAQMHSQEVAHSLLKPSGTPSVPSSIGSVQQQQPPVNLGSVQTSIGLPTATIAQQQQLPYTQQPQQPATAQMFHPPPQQQQQQQQQTAPTQMASEHVMPLSQGGGMVGSLPPEFVHQQIIQPPMQPGPPGMGATGQSLQHVPHIPGTIQPPPVSGNGQMMGMGQQGGNILPGNYQTPPQGILQQQQTTSPPQGGILHQILPGTVSGLAQQHHQSLAQLPTHLPVEQQQQSVAQGLAGQQPGAVSLGQVTSNVPLPAAAQSGMPQSAAQPLQNGSMIPVGGQPTMIPASSVASTGHYLALRPFSAAQLEDARRLLLQDQALLSLPKLAVGDGAANSMSAFAASASLFPLKTLPLAGQVVDGEEDSSSGASVVAIDNKIEQAMDLVKSHLMYAVREEVEVLKEQIKELIDRNSQLEQENNLLKNLASPEQLAQFQAQLQSGSPPASSQQPGTATQPAPPSSQSSGPSA</sequence>
<feature type="region of interest" description="Disordered" evidence="10">
    <location>
        <begin position="466"/>
        <end position="519"/>
    </location>
</feature>
<evidence type="ECO:0000256" key="9">
    <source>
        <dbReference type="SAM" id="Coils"/>
    </source>
</evidence>
<feature type="compositionally biased region" description="Low complexity" evidence="10">
    <location>
        <begin position="647"/>
        <end position="659"/>
    </location>
</feature>
<evidence type="ECO:0000256" key="7">
    <source>
        <dbReference type="ARBA" id="ARBA00023242"/>
    </source>
</evidence>
<evidence type="ECO:0000256" key="3">
    <source>
        <dbReference type="ARBA" id="ARBA00007908"/>
    </source>
</evidence>
<gene>
    <name evidence="11" type="ORF">HHUSO_G10967</name>
</gene>
<evidence type="ECO:0000256" key="1">
    <source>
        <dbReference type="ARBA" id="ARBA00004123"/>
    </source>
</evidence>
<evidence type="ECO:0000256" key="5">
    <source>
        <dbReference type="ARBA" id="ARBA00023015"/>
    </source>
</evidence>
<dbReference type="SUPFAM" id="SSF58026">
    <property type="entry name" value="Delta-sleep-inducing peptide immunoreactive peptide"/>
    <property type="match status" value="1"/>
</dbReference>
<evidence type="ECO:0000256" key="4">
    <source>
        <dbReference type="ARBA" id="ARBA00022490"/>
    </source>
</evidence>
<evidence type="ECO:0000256" key="6">
    <source>
        <dbReference type="ARBA" id="ARBA00023163"/>
    </source>
</evidence>
<organism evidence="11 12">
    <name type="scientific">Huso huso</name>
    <name type="common">Beluga</name>
    <name type="synonym">Acipenser huso</name>
    <dbReference type="NCBI Taxonomy" id="61971"/>
    <lineage>
        <taxon>Eukaryota</taxon>
        <taxon>Metazoa</taxon>
        <taxon>Chordata</taxon>
        <taxon>Craniata</taxon>
        <taxon>Vertebrata</taxon>
        <taxon>Euteleostomi</taxon>
        <taxon>Actinopterygii</taxon>
        <taxon>Chondrostei</taxon>
        <taxon>Acipenseriformes</taxon>
        <taxon>Acipenseridae</taxon>
        <taxon>Huso</taxon>
    </lineage>
</organism>
<feature type="compositionally biased region" description="Polar residues" evidence="10">
    <location>
        <begin position="25"/>
        <end position="46"/>
    </location>
</feature>
<dbReference type="Proteomes" id="UP001369086">
    <property type="component" value="Unassembled WGS sequence"/>
</dbReference>
<keyword evidence="9" id="KW-0175">Coiled coil</keyword>
<dbReference type="InterPro" id="IPR047862">
    <property type="entry name" value="TSC22/BUN_CS"/>
</dbReference>
<feature type="compositionally biased region" description="Low complexity" evidence="10">
    <location>
        <begin position="625"/>
        <end position="639"/>
    </location>
</feature>
<feature type="compositionally biased region" description="Polar residues" evidence="10">
    <location>
        <begin position="560"/>
        <end position="574"/>
    </location>
</feature>
<evidence type="ECO:0000256" key="10">
    <source>
        <dbReference type="SAM" id="MobiDB-lite"/>
    </source>
</evidence>
<evidence type="ECO:0000256" key="8">
    <source>
        <dbReference type="ARBA" id="ARBA00039911"/>
    </source>
</evidence>
<feature type="compositionally biased region" description="Low complexity" evidence="10">
    <location>
        <begin position="65"/>
        <end position="89"/>
    </location>
</feature>